<dbReference type="PANTHER" id="PTHR20961:SF148">
    <property type="entry name" value="EGF DOMAIN-SPECIFIC O-LINKED N-ACETYLGLUCOSAMINE TRANSFERASE"/>
    <property type="match status" value="1"/>
</dbReference>
<evidence type="ECO:0000256" key="8">
    <source>
        <dbReference type="ARBA" id="ARBA00042574"/>
    </source>
</evidence>
<organism evidence="12 13">
    <name type="scientific">Staphylotrichum tortipilum</name>
    <dbReference type="NCBI Taxonomy" id="2831512"/>
    <lineage>
        <taxon>Eukaryota</taxon>
        <taxon>Fungi</taxon>
        <taxon>Dikarya</taxon>
        <taxon>Ascomycota</taxon>
        <taxon>Pezizomycotina</taxon>
        <taxon>Sordariomycetes</taxon>
        <taxon>Sordariomycetidae</taxon>
        <taxon>Sordariales</taxon>
        <taxon>Chaetomiaceae</taxon>
        <taxon>Staphylotrichum</taxon>
    </lineage>
</organism>
<evidence type="ECO:0000256" key="1">
    <source>
        <dbReference type="ARBA" id="ARBA00011970"/>
    </source>
</evidence>
<dbReference type="InterPro" id="IPR007657">
    <property type="entry name" value="Glycosyltransferase_61"/>
</dbReference>
<dbReference type="PANTHER" id="PTHR20961">
    <property type="entry name" value="GLYCOSYLTRANSFERASE"/>
    <property type="match status" value="1"/>
</dbReference>
<keyword evidence="2" id="KW-0328">Glycosyltransferase</keyword>
<dbReference type="EMBL" id="MU856018">
    <property type="protein sequence ID" value="KAK3898021.1"/>
    <property type="molecule type" value="Genomic_DNA"/>
</dbReference>
<feature type="domain" description="Glycosyltransferase 61 catalytic" evidence="11">
    <location>
        <begin position="338"/>
        <end position="437"/>
    </location>
</feature>
<sequence length="526" mass="58763">MTFVVLRTVFSVFAGRRRLQTVATAALLILAVATLRTLGRDADLRYPFRSKDGKGKQPILALPSDYDPFLEGAPSQSQYCAERYTPSFFDDFRSHPIQYCAAGSPASLYCFQGHTRADNVVDSLCIGQGARLDVARQRVHLDCELRPLDINDTSRGLIPFDAIRGEWYDSGPRFVLDNWVTVERDPSAPAPSAAVQAGDHPQFTILAKRECSANIWHCMMEIWSMTLTFDLLRTTPDPSRGDGTPFYSDIPDFPNTQVLLLDEHSEGNFLDLWTIFTGRPILRWKDLLADADAARAFAATPRNVIIPLAGAANPLWQNDWVDHDCGYAPLLKAFVHRVLRFHSIFTTTPAPLPPTTTSPPPLNLTYINRTGSRQLLDHEALLSAVSARHQNVHIHSIDFATLSFADQLRLVHETDVLLGVHGAGLTHTMFMREGRGAVVEIRPATNDYRGFRNLAVMKGLGYFTAHGEQVGKEGREKGGEEGDRKKRELWKRASWHWDDVRVEREAFLELMDGAIEAAEKSVIGGK</sequence>
<comment type="catalytic activity">
    <reaction evidence="10">
        <text>L-threonyl-[protein] + UDP-N-acetyl-alpha-D-glucosamine = 3-O-(N-acetyl-beta-D-glucosaminyl)-L-threonyl-[protein] + UDP + H(+)</text>
        <dbReference type="Rhea" id="RHEA:48908"/>
        <dbReference type="Rhea" id="RHEA-COMP:11060"/>
        <dbReference type="Rhea" id="RHEA-COMP:12252"/>
        <dbReference type="ChEBI" id="CHEBI:15378"/>
        <dbReference type="ChEBI" id="CHEBI:30013"/>
        <dbReference type="ChEBI" id="CHEBI:57705"/>
        <dbReference type="ChEBI" id="CHEBI:58223"/>
        <dbReference type="ChEBI" id="CHEBI:90840"/>
        <dbReference type="EC" id="2.4.1.255"/>
    </reaction>
</comment>
<keyword evidence="3" id="KW-0808">Transferase</keyword>
<dbReference type="InterPro" id="IPR049625">
    <property type="entry name" value="Glyco_transf_61_cat"/>
</dbReference>
<keyword evidence="6" id="KW-0325">Glycoprotein</keyword>
<accession>A0AAN6MBV4</accession>
<evidence type="ECO:0000313" key="12">
    <source>
        <dbReference type="EMBL" id="KAK3898021.1"/>
    </source>
</evidence>
<evidence type="ECO:0000256" key="6">
    <source>
        <dbReference type="ARBA" id="ARBA00023180"/>
    </source>
</evidence>
<evidence type="ECO:0000256" key="9">
    <source>
        <dbReference type="ARBA" id="ARBA00048317"/>
    </source>
</evidence>
<keyword evidence="5" id="KW-0256">Endoplasmic reticulum</keyword>
<reference evidence="12" key="2">
    <citation type="submission" date="2023-05" db="EMBL/GenBank/DDBJ databases">
        <authorList>
            <consortium name="Lawrence Berkeley National Laboratory"/>
            <person name="Steindorff A."/>
            <person name="Hensen N."/>
            <person name="Bonometti L."/>
            <person name="Westerberg I."/>
            <person name="Brannstrom I.O."/>
            <person name="Guillou S."/>
            <person name="Cros-Aarteil S."/>
            <person name="Calhoun S."/>
            <person name="Haridas S."/>
            <person name="Kuo A."/>
            <person name="Mondo S."/>
            <person name="Pangilinan J."/>
            <person name="Riley R."/>
            <person name="Labutti K."/>
            <person name="Andreopoulos B."/>
            <person name="Lipzen A."/>
            <person name="Chen C."/>
            <person name="Yanf M."/>
            <person name="Daum C."/>
            <person name="Ng V."/>
            <person name="Clum A."/>
            <person name="Ohm R."/>
            <person name="Martin F."/>
            <person name="Silar P."/>
            <person name="Natvig D."/>
            <person name="Lalanne C."/>
            <person name="Gautier V."/>
            <person name="Ament-Velasquez S.L."/>
            <person name="Kruys A."/>
            <person name="Hutchinson M.I."/>
            <person name="Powell A.J."/>
            <person name="Barry K."/>
            <person name="Miller A.N."/>
            <person name="Grigoriev I.V."/>
            <person name="Debuchy R."/>
            <person name="Gladieux P."/>
            <person name="Thoren M.H."/>
            <person name="Johannesson H."/>
        </authorList>
    </citation>
    <scope>NUCLEOTIDE SEQUENCE</scope>
    <source>
        <strain evidence="12">CBS 103.79</strain>
    </source>
</reference>
<dbReference type="AlphaFoldDB" id="A0AAN6MBV4"/>
<evidence type="ECO:0000256" key="7">
    <source>
        <dbReference type="ARBA" id="ARBA00040944"/>
    </source>
</evidence>
<dbReference type="GO" id="GO:0005788">
    <property type="term" value="C:endoplasmic reticulum lumen"/>
    <property type="evidence" value="ECO:0007669"/>
    <property type="project" value="TreeGrafter"/>
</dbReference>
<evidence type="ECO:0000256" key="10">
    <source>
        <dbReference type="ARBA" id="ARBA00049432"/>
    </source>
</evidence>
<evidence type="ECO:0000313" key="13">
    <source>
        <dbReference type="Proteomes" id="UP001303889"/>
    </source>
</evidence>
<evidence type="ECO:0000256" key="3">
    <source>
        <dbReference type="ARBA" id="ARBA00022679"/>
    </source>
</evidence>
<name>A0AAN6MBV4_9PEZI</name>
<evidence type="ECO:0000256" key="5">
    <source>
        <dbReference type="ARBA" id="ARBA00022824"/>
    </source>
</evidence>
<proteinExistence type="predicted"/>
<dbReference type="GO" id="GO:0097363">
    <property type="term" value="F:protein O-acetylglucosaminyltransferase activity"/>
    <property type="evidence" value="ECO:0007669"/>
    <property type="project" value="UniProtKB-EC"/>
</dbReference>
<dbReference type="Pfam" id="PF04577">
    <property type="entry name" value="Glyco_transf_61"/>
    <property type="match status" value="1"/>
</dbReference>
<comment type="catalytic activity">
    <reaction evidence="9">
        <text>L-seryl-[protein] + UDP-N-acetyl-alpha-D-glucosamine = 3-O-(N-acetyl-beta-D-glucosaminyl)-L-seryl-[protein] + UDP + H(+)</text>
        <dbReference type="Rhea" id="RHEA:48904"/>
        <dbReference type="Rhea" id="RHEA-COMP:9863"/>
        <dbReference type="Rhea" id="RHEA-COMP:12251"/>
        <dbReference type="ChEBI" id="CHEBI:15378"/>
        <dbReference type="ChEBI" id="CHEBI:29999"/>
        <dbReference type="ChEBI" id="CHEBI:57705"/>
        <dbReference type="ChEBI" id="CHEBI:58223"/>
        <dbReference type="ChEBI" id="CHEBI:90838"/>
        <dbReference type="EC" id="2.4.1.255"/>
    </reaction>
</comment>
<gene>
    <name evidence="12" type="ORF">C8A05DRAFT_19317</name>
</gene>
<reference evidence="12" key="1">
    <citation type="journal article" date="2023" name="Mol. Phylogenet. Evol.">
        <title>Genome-scale phylogeny and comparative genomics of the fungal order Sordariales.</title>
        <authorList>
            <person name="Hensen N."/>
            <person name="Bonometti L."/>
            <person name="Westerberg I."/>
            <person name="Brannstrom I.O."/>
            <person name="Guillou S."/>
            <person name="Cros-Aarteil S."/>
            <person name="Calhoun S."/>
            <person name="Haridas S."/>
            <person name="Kuo A."/>
            <person name="Mondo S."/>
            <person name="Pangilinan J."/>
            <person name="Riley R."/>
            <person name="LaButti K."/>
            <person name="Andreopoulos B."/>
            <person name="Lipzen A."/>
            <person name="Chen C."/>
            <person name="Yan M."/>
            <person name="Daum C."/>
            <person name="Ng V."/>
            <person name="Clum A."/>
            <person name="Steindorff A."/>
            <person name="Ohm R.A."/>
            <person name="Martin F."/>
            <person name="Silar P."/>
            <person name="Natvig D.O."/>
            <person name="Lalanne C."/>
            <person name="Gautier V."/>
            <person name="Ament-Velasquez S.L."/>
            <person name="Kruys A."/>
            <person name="Hutchinson M.I."/>
            <person name="Powell A.J."/>
            <person name="Barry K."/>
            <person name="Miller A.N."/>
            <person name="Grigoriev I.V."/>
            <person name="Debuchy R."/>
            <person name="Gladieux P."/>
            <person name="Hiltunen Thoren M."/>
            <person name="Johannesson H."/>
        </authorList>
    </citation>
    <scope>NUCLEOTIDE SEQUENCE</scope>
    <source>
        <strain evidence="12">CBS 103.79</strain>
    </source>
</reference>
<protein>
    <recommendedName>
        <fullName evidence="7">EGF domain-specific O-linked N-acetylglucosamine transferase</fullName>
        <ecNumber evidence="1">2.4.1.255</ecNumber>
    </recommendedName>
    <alternativeName>
        <fullName evidence="8">Extracellular O-linked N-acetylglucosamine transferase</fullName>
    </alternativeName>
</protein>
<keyword evidence="13" id="KW-1185">Reference proteome</keyword>
<keyword evidence="4" id="KW-0732">Signal</keyword>
<dbReference type="EC" id="2.4.1.255" evidence="1"/>
<evidence type="ECO:0000256" key="4">
    <source>
        <dbReference type="ARBA" id="ARBA00022729"/>
    </source>
</evidence>
<dbReference type="Proteomes" id="UP001303889">
    <property type="component" value="Unassembled WGS sequence"/>
</dbReference>
<comment type="caution">
    <text evidence="12">The sequence shown here is derived from an EMBL/GenBank/DDBJ whole genome shotgun (WGS) entry which is preliminary data.</text>
</comment>
<evidence type="ECO:0000256" key="2">
    <source>
        <dbReference type="ARBA" id="ARBA00022676"/>
    </source>
</evidence>
<evidence type="ECO:0000259" key="11">
    <source>
        <dbReference type="Pfam" id="PF04577"/>
    </source>
</evidence>